<accession>A6GGS9</accession>
<reference evidence="1 2" key="1">
    <citation type="submission" date="2007-06" db="EMBL/GenBank/DDBJ databases">
        <authorList>
            <person name="Shimkets L."/>
            <person name="Ferriera S."/>
            <person name="Johnson J."/>
            <person name="Kravitz S."/>
            <person name="Beeson K."/>
            <person name="Sutton G."/>
            <person name="Rogers Y.-H."/>
            <person name="Friedman R."/>
            <person name="Frazier M."/>
            <person name="Venter J.C."/>
        </authorList>
    </citation>
    <scope>NUCLEOTIDE SEQUENCE [LARGE SCALE GENOMIC DNA]</scope>
    <source>
        <strain evidence="1 2">SIR-1</strain>
    </source>
</reference>
<proteinExistence type="predicted"/>
<keyword evidence="2" id="KW-1185">Reference proteome</keyword>
<dbReference type="AlphaFoldDB" id="A6GGS9"/>
<dbReference type="Proteomes" id="UP000005801">
    <property type="component" value="Unassembled WGS sequence"/>
</dbReference>
<sequence length="161" mass="18280">MPSGTSMLCPTCNFDYVVHDRGRYMRPTACSTCWSPRARGLEASGELFDRFVLALNGHPRSYRYVGPPLEFMLARARTANEFTRFCDAMLQVDVESFVEKISRDLDDDEYERVGLEQSLSTLRADAAAGIWRWRAQDLVARALEAFTRARAHHLSLVDRGA</sequence>
<gene>
    <name evidence="1" type="ORF">PPSIR1_20819</name>
</gene>
<evidence type="ECO:0000313" key="2">
    <source>
        <dbReference type="Proteomes" id="UP000005801"/>
    </source>
</evidence>
<name>A6GGS9_9BACT</name>
<dbReference type="EMBL" id="ABCS01000110">
    <property type="protein sequence ID" value="EDM74926.1"/>
    <property type="molecule type" value="Genomic_DNA"/>
</dbReference>
<protein>
    <submittedName>
        <fullName evidence="1">Uncharacterized protein</fullName>
    </submittedName>
</protein>
<organism evidence="1 2">
    <name type="scientific">Plesiocystis pacifica SIR-1</name>
    <dbReference type="NCBI Taxonomy" id="391625"/>
    <lineage>
        <taxon>Bacteria</taxon>
        <taxon>Pseudomonadati</taxon>
        <taxon>Myxococcota</taxon>
        <taxon>Polyangia</taxon>
        <taxon>Nannocystales</taxon>
        <taxon>Nannocystaceae</taxon>
        <taxon>Plesiocystis</taxon>
    </lineage>
</organism>
<comment type="caution">
    <text evidence="1">The sequence shown here is derived from an EMBL/GenBank/DDBJ whole genome shotgun (WGS) entry which is preliminary data.</text>
</comment>
<evidence type="ECO:0000313" key="1">
    <source>
        <dbReference type="EMBL" id="EDM74926.1"/>
    </source>
</evidence>
<dbReference type="STRING" id="391625.PPSIR1_20819"/>